<accession>A0A4R2F5X7</accession>
<dbReference type="Pfam" id="PF06527">
    <property type="entry name" value="TniQ"/>
    <property type="match status" value="1"/>
</dbReference>
<dbReference type="OrthoDB" id="6138887at2"/>
<organism evidence="2 3">
    <name type="scientific">Shewanella fodinae</name>
    <dbReference type="NCBI Taxonomy" id="552357"/>
    <lineage>
        <taxon>Bacteria</taxon>
        <taxon>Pseudomonadati</taxon>
        <taxon>Pseudomonadota</taxon>
        <taxon>Gammaproteobacteria</taxon>
        <taxon>Alteromonadales</taxon>
        <taxon>Shewanellaceae</taxon>
        <taxon>Shewanella</taxon>
    </lineage>
</organism>
<evidence type="ECO:0000313" key="3">
    <source>
        <dbReference type="Proteomes" id="UP000294832"/>
    </source>
</evidence>
<sequence length="403" mass="45649">MSFLFSPEQLAFFDETLESYLLRVTECNSFASYRQLSLAIRDELYAQDYQAHGAFPLELSQLNVIYAQTSSHFRIRALALVASLLGHQPAELLKLALLRSDVRLLGKYAAISRAGTTIPASFIRGNDQESAIPICPECLAEAPYIRQNWHFEPYQACTKHHVKLVDSCPQCGIALNYVWNESITHCSCGFDLTKAIASESSKDLLQLSGCFDAGQSQRLPNVLSPLSVSERLSALLWFHKRYSRPLLDGIDYFEKWPSQLYRELDEITANTEQYMLDVFNRTFFSKVYGDIIATAANFDSISRGNSFIHRTVMSYFSAFTERFPRSKTPNQADLLLSIAETAAVLNTSIEQVYRLLEDGLLVSAKRLASHQKIEPHVGLFYLRQVFELRTSFGSMDGVYMSSW</sequence>
<name>A0A4R2F5X7_9GAMM</name>
<evidence type="ECO:0000313" key="2">
    <source>
        <dbReference type="EMBL" id="TCN76086.1"/>
    </source>
</evidence>
<dbReference type="AlphaFoldDB" id="A0A4R2F5X7"/>
<evidence type="ECO:0000259" key="1">
    <source>
        <dbReference type="Pfam" id="PF06527"/>
    </source>
</evidence>
<dbReference type="InterPro" id="IPR009492">
    <property type="entry name" value="TniQ"/>
</dbReference>
<keyword evidence="3" id="KW-1185">Reference proteome</keyword>
<comment type="caution">
    <text evidence="2">The sequence shown here is derived from an EMBL/GenBank/DDBJ whole genome shotgun (WGS) entry which is preliminary data.</text>
</comment>
<gene>
    <name evidence="2" type="ORF">EDC91_1602</name>
</gene>
<dbReference type="RefSeq" id="WP_133040699.1">
    <property type="nucleotide sequence ID" value="NZ_SLWF01000060.1"/>
</dbReference>
<protein>
    <submittedName>
        <fullName evidence="2">TniQ protein</fullName>
    </submittedName>
</protein>
<dbReference type="Proteomes" id="UP000294832">
    <property type="component" value="Unassembled WGS sequence"/>
</dbReference>
<feature type="domain" description="TniQ" evidence="1">
    <location>
        <begin position="14"/>
        <end position="164"/>
    </location>
</feature>
<proteinExistence type="predicted"/>
<dbReference type="EMBL" id="SLWF01000060">
    <property type="protein sequence ID" value="TCN76086.1"/>
    <property type="molecule type" value="Genomic_DNA"/>
</dbReference>
<reference evidence="2 3" key="1">
    <citation type="submission" date="2019-03" db="EMBL/GenBank/DDBJ databases">
        <title>Freshwater and sediment microbial communities from various areas in North America, analyzing microbe dynamics in response to fracking.</title>
        <authorList>
            <person name="Lamendella R."/>
        </authorList>
    </citation>
    <scope>NUCLEOTIDE SEQUENCE [LARGE SCALE GENOMIC DNA]</scope>
    <source>
        <strain evidence="2 3">74A</strain>
    </source>
</reference>